<dbReference type="PANTHER" id="PTHR30177:SF4">
    <property type="entry name" value="OSMOPROTECTANT IMPORT PERMEASE PROTEIN OSMW"/>
    <property type="match status" value="1"/>
</dbReference>
<dbReference type="GO" id="GO:0031460">
    <property type="term" value="P:glycine betaine transport"/>
    <property type="evidence" value="ECO:0007669"/>
    <property type="project" value="TreeGrafter"/>
</dbReference>
<protein>
    <submittedName>
        <fullName evidence="8">ABC transporter permease</fullName>
    </submittedName>
</protein>
<evidence type="ECO:0000256" key="6">
    <source>
        <dbReference type="RuleBase" id="RU363032"/>
    </source>
</evidence>
<evidence type="ECO:0000256" key="4">
    <source>
        <dbReference type="ARBA" id="ARBA00022989"/>
    </source>
</evidence>
<evidence type="ECO:0000313" key="8">
    <source>
        <dbReference type="EMBL" id="RFT45937.1"/>
    </source>
</evidence>
<keyword evidence="4 6" id="KW-1133">Transmembrane helix</keyword>
<dbReference type="CDD" id="cd06261">
    <property type="entry name" value="TM_PBP2"/>
    <property type="match status" value="1"/>
</dbReference>
<dbReference type="AlphaFoldDB" id="A0A3E2DKJ5"/>
<feature type="transmembrane region" description="Helical" evidence="6">
    <location>
        <begin position="181"/>
        <end position="206"/>
    </location>
</feature>
<dbReference type="Pfam" id="PF00528">
    <property type="entry name" value="BPD_transp_1"/>
    <property type="match status" value="1"/>
</dbReference>
<feature type="transmembrane region" description="Helical" evidence="6">
    <location>
        <begin position="52"/>
        <end position="74"/>
    </location>
</feature>
<sequence length="217" mass="23576">MNTRWIDENRDQIWQLTSHHAVLGIIPVVVSLVLSVPLGWWAHHSRTARRLLVPGASILYALPSLPLFVLLPLILGTKILDPSNVIAALTLYGIALLVRTATDAFDSVGRSVRRDAVAMGYSNSQVFWRVALPLAVPALTAGMRVVSASTLSLVSVGALIGVPSLGYFFTDGYQRSFPTEIWIGIIGTLVLAIVFDLVIVAVGRLLTPWQRRKGESA</sequence>
<keyword evidence="2 6" id="KW-0813">Transport</keyword>
<dbReference type="PROSITE" id="PS50928">
    <property type="entry name" value="ABC_TM1"/>
    <property type="match status" value="1"/>
</dbReference>
<feature type="transmembrane region" description="Helical" evidence="6">
    <location>
        <begin position="151"/>
        <end position="169"/>
    </location>
</feature>
<name>A0A3E2DKJ5_9ACTN</name>
<dbReference type="SUPFAM" id="SSF161098">
    <property type="entry name" value="MetI-like"/>
    <property type="match status" value="1"/>
</dbReference>
<dbReference type="InterPro" id="IPR051204">
    <property type="entry name" value="ABC_transp_perm/SBD"/>
</dbReference>
<keyword evidence="5 6" id="KW-0472">Membrane</keyword>
<evidence type="ECO:0000256" key="2">
    <source>
        <dbReference type="ARBA" id="ARBA00022448"/>
    </source>
</evidence>
<evidence type="ECO:0000256" key="3">
    <source>
        <dbReference type="ARBA" id="ARBA00022692"/>
    </source>
</evidence>
<comment type="similarity">
    <text evidence="6">Belongs to the binding-protein-dependent transport system permease family.</text>
</comment>
<evidence type="ECO:0000256" key="1">
    <source>
        <dbReference type="ARBA" id="ARBA00004141"/>
    </source>
</evidence>
<dbReference type="InterPro" id="IPR035906">
    <property type="entry name" value="MetI-like_sf"/>
</dbReference>
<dbReference type="Proteomes" id="UP000259211">
    <property type="component" value="Unassembled WGS sequence"/>
</dbReference>
<accession>A0A3E2DKJ5</accession>
<dbReference type="InterPro" id="IPR000515">
    <property type="entry name" value="MetI-like"/>
</dbReference>
<comment type="subcellular location">
    <subcellularLocation>
        <location evidence="6">Cell membrane</location>
        <topology evidence="6">Multi-pass membrane protein</topology>
    </subcellularLocation>
    <subcellularLocation>
        <location evidence="1">Membrane</location>
        <topology evidence="1">Multi-pass membrane protein</topology>
    </subcellularLocation>
</comment>
<dbReference type="Gene3D" id="1.10.3720.10">
    <property type="entry name" value="MetI-like"/>
    <property type="match status" value="1"/>
</dbReference>
<feature type="transmembrane region" description="Helical" evidence="6">
    <location>
        <begin position="86"/>
        <end position="105"/>
    </location>
</feature>
<dbReference type="GO" id="GO:0055085">
    <property type="term" value="P:transmembrane transport"/>
    <property type="evidence" value="ECO:0007669"/>
    <property type="project" value="InterPro"/>
</dbReference>
<evidence type="ECO:0000313" key="9">
    <source>
        <dbReference type="Proteomes" id="UP000259211"/>
    </source>
</evidence>
<reference evidence="8 9" key="1">
    <citation type="submission" date="2017-07" db="EMBL/GenBank/DDBJ databases">
        <authorList>
            <person name="Sun Z.S."/>
            <person name="Albrecht U."/>
            <person name="Echele G."/>
            <person name="Lee C.C."/>
        </authorList>
    </citation>
    <scope>NUCLEOTIDE SEQUENCE [LARGE SCALE GENOMIC DNA]</scope>
    <source>
        <strain evidence="8 9">P16-029</strain>
    </source>
</reference>
<proteinExistence type="inferred from homology"/>
<organism evidence="8 9">
    <name type="scientific">Cutibacterium avidum</name>
    <dbReference type="NCBI Taxonomy" id="33010"/>
    <lineage>
        <taxon>Bacteria</taxon>
        <taxon>Bacillati</taxon>
        <taxon>Actinomycetota</taxon>
        <taxon>Actinomycetes</taxon>
        <taxon>Propionibacteriales</taxon>
        <taxon>Propionibacteriaceae</taxon>
        <taxon>Cutibacterium</taxon>
    </lineage>
</organism>
<dbReference type="RefSeq" id="WP_117188834.1">
    <property type="nucleotide sequence ID" value="NZ_NOWI01000003.1"/>
</dbReference>
<dbReference type="PANTHER" id="PTHR30177">
    <property type="entry name" value="GLYCINE BETAINE/L-PROLINE TRANSPORT SYSTEM PERMEASE PROTEIN PROW"/>
    <property type="match status" value="1"/>
</dbReference>
<feature type="transmembrane region" description="Helical" evidence="6">
    <location>
        <begin position="126"/>
        <end position="145"/>
    </location>
</feature>
<keyword evidence="3 6" id="KW-0812">Transmembrane</keyword>
<evidence type="ECO:0000259" key="7">
    <source>
        <dbReference type="PROSITE" id="PS50928"/>
    </source>
</evidence>
<evidence type="ECO:0000256" key="5">
    <source>
        <dbReference type="ARBA" id="ARBA00023136"/>
    </source>
</evidence>
<dbReference type="EMBL" id="NOWI01000003">
    <property type="protein sequence ID" value="RFT45937.1"/>
    <property type="molecule type" value="Genomic_DNA"/>
</dbReference>
<comment type="caution">
    <text evidence="8">The sequence shown here is derived from an EMBL/GenBank/DDBJ whole genome shotgun (WGS) entry which is preliminary data.</text>
</comment>
<gene>
    <name evidence="8" type="ORF">CHT91_03790</name>
</gene>
<feature type="transmembrane region" description="Helical" evidence="6">
    <location>
        <begin position="20"/>
        <end position="40"/>
    </location>
</feature>
<feature type="domain" description="ABC transmembrane type-1" evidence="7">
    <location>
        <begin position="17"/>
        <end position="203"/>
    </location>
</feature>
<dbReference type="GO" id="GO:0005886">
    <property type="term" value="C:plasma membrane"/>
    <property type="evidence" value="ECO:0007669"/>
    <property type="project" value="UniProtKB-SubCell"/>
</dbReference>